<evidence type="ECO:0000256" key="1">
    <source>
        <dbReference type="SAM" id="Phobius"/>
    </source>
</evidence>
<dbReference type="Proteomes" id="UP000286974">
    <property type="component" value="Unassembled WGS sequence"/>
</dbReference>
<keyword evidence="1" id="KW-1133">Transmembrane helix</keyword>
<dbReference type="PANTHER" id="PTHR34473">
    <property type="entry name" value="UPF0699 TRANSMEMBRANE PROTEIN YDBS"/>
    <property type="match status" value="1"/>
</dbReference>
<dbReference type="InterPro" id="IPR005182">
    <property type="entry name" value="YdbS-like_PH"/>
</dbReference>
<evidence type="ECO:0000313" key="4">
    <source>
        <dbReference type="Proteomes" id="UP000286974"/>
    </source>
</evidence>
<feature type="domain" description="YdbS-like PH" evidence="2">
    <location>
        <begin position="71"/>
        <end position="144"/>
    </location>
</feature>
<evidence type="ECO:0000313" key="3">
    <source>
        <dbReference type="EMBL" id="GAY72186.1"/>
    </source>
</evidence>
<name>A0A401FIS3_9LACO</name>
<dbReference type="PANTHER" id="PTHR34473:SF2">
    <property type="entry name" value="UPF0699 TRANSMEMBRANE PROTEIN YDBT"/>
    <property type="match status" value="1"/>
</dbReference>
<dbReference type="OrthoDB" id="1750577at2"/>
<dbReference type="Pfam" id="PF03703">
    <property type="entry name" value="bPH_2"/>
    <property type="match status" value="1"/>
</dbReference>
<dbReference type="AlphaFoldDB" id="A0A401FIS3"/>
<evidence type="ECO:0000259" key="2">
    <source>
        <dbReference type="Pfam" id="PF03703"/>
    </source>
</evidence>
<dbReference type="RefSeq" id="WP_125007708.1">
    <property type="nucleotide sequence ID" value="NZ_BEXA01000001.1"/>
</dbReference>
<accession>A0A401FIS3</accession>
<feature type="transmembrane region" description="Helical" evidence="1">
    <location>
        <begin position="20"/>
        <end position="39"/>
    </location>
</feature>
<sequence length="159" mass="18015">MDQASHLPNKIKTVWKVSAFLTFIVTAGIFIAAFFIGSYSNWNWLIYASYAVLALGVVMLIVRLALIPYRYTFFKYLLTDDAVQIQSGFIFRKLISVPIARVQDVKISQGPVLRSQKLQSVNITTASTDHDIDGLEPDTAEQLRIQIMQRAMKEVENDL</sequence>
<keyword evidence="1" id="KW-0472">Membrane</keyword>
<gene>
    <name evidence="3" type="ORF">NBRC111893_332</name>
</gene>
<keyword evidence="4" id="KW-1185">Reference proteome</keyword>
<keyword evidence="1" id="KW-0812">Transmembrane</keyword>
<protein>
    <recommendedName>
        <fullName evidence="2">YdbS-like PH domain-containing protein</fullName>
    </recommendedName>
</protein>
<reference evidence="3 4" key="1">
    <citation type="submission" date="2017-11" db="EMBL/GenBank/DDBJ databases">
        <title>Draft Genome Sequence of Lactobacillus curieae NBRC 111893 isolated from Koso, a Japanese sugar-Vegetable Fermented Beverage.</title>
        <authorList>
            <person name="Chiou T.Y."/>
            <person name="Oshima K."/>
            <person name="Suda W."/>
            <person name="Hattori M."/>
            <person name="Takahashi T."/>
        </authorList>
    </citation>
    <scope>NUCLEOTIDE SEQUENCE [LARGE SCALE GENOMIC DNA]</scope>
    <source>
        <strain evidence="3 4">NBRC111893</strain>
    </source>
</reference>
<dbReference type="EMBL" id="BEXA01000001">
    <property type="protein sequence ID" value="GAY72186.1"/>
    <property type="molecule type" value="Genomic_DNA"/>
</dbReference>
<feature type="transmembrane region" description="Helical" evidence="1">
    <location>
        <begin position="45"/>
        <end position="66"/>
    </location>
</feature>
<comment type="caution">
    <text evidence="3">The sequence shown here is derived from an EMBL/GenBank/DDBJ whole genome shotgun (WGS) entry which is preliminary data.</text>
</comment>
<organism evidence="3 4">
    <name type="scientific">Lentilactobacillus kosonis</name>
    <dbReference type="NCBI Taxonomy" id="2810561"/>
    <lineage>
        <taxon>Bacteria</taxon>
        <taxon>Bacillati</taxon>
        <taxon>Bacillota</taxon>
        <taxon>Bacilli</taxon>
        <taxon>Lactobacillales</taxon>
        <taxon>Lactobacillaceae</taxon>
        <taxon>Lentilactobacillus</taxon>
    </lineage>
</organism>
<proteinExistence type="predicted"/>